<feature type="transmembrane region" description="Helical" evidence="1">
    <location>
        <begin position="59"/>
        <end position="78"/>
    </location>
</feature>
<keyword evidence="1" id="KW-0472">Membrane</keyword>
<dbReference type="PANTHER" id="PTHR27006:SF586">
    <property type="entry name" value="CYSTEINE-RICH RECEPTOR-LIKE PROTEIN KINASE 10"/>
    <property type="match status" value="1"/>
</dbReference>
<dbReference type="ExpressionAtlas" id="M1CGZ8">
    <property type="expression patterns" value="baseline and differential"/>
</dbReference>
<dbReference type="GO" id="GO:0004672">
    <property type="term" value="F:protein kinase activity"/>
    <property type="evidence" value="ECO:0007669"/>
    <property type="project" value="InterPro"/>
</dbReference>
<proteinExistence type="predicted"/>
<dbReference type="AlphaFoldDB" id="M1CGZ8"/>
<name>M1CGZ8_SOLTU</name>
<keyword evidence="4" id="KW-1185">Reference proteome</keyword>
<dbReference type="PANTHER" id="PTHR27006">
    <property type="entry name" value="PROMASTIGOTE SURFACE ANTIGEN PROTEIN PSA"/>
    <property type="match status" value="1"/>
</dbReference>
<accession>M1CGZ8</accession>
<reference evidence="3" key="2">
    <citation type="submission" date="2015-06" db="UniProtKB">
        <authorList>
            <consortium name="EnsemblPlants"/>
        </authorList>
    </citation>
    <scope>IDENTIFICATION</scope>
    <source>
        <strain evidence="3">DM1-3 516 R44</strain>
    </source>
</reference>
<evidence type="ECO:0000313" key="3">
    <source>
        <dbReference type="EnsemblPlants" id="PGSC0003DMT400067267"/>
    </source>
</evidence>
<dbReference type="InterPro" id="IPR011009">
    <property type="entry name" value="Kinase-like_dom_sf"/>
</dbReference>
<dbReference type="Gramene" id="PGSC0003DMT400067267">
    <property type="protein sequence ID" value="PGSC0003DMT400067267"/>
    <property type="gene ID" value="PGSC0003DMG400026156"/>
</dbReference>
<dbReference type="OrthoDB" id="4062651at2759"/>
<feature type="domain" description="Serine-threonine/tyrosine-protein kinase catalytic" evidence="2">
    <location>
        <begin position="1"/>
        <end position="130"/>
    </location>
</feature>
<evidence type="ECO:0000313" key="4">
    <source>
        <dbReference type="Proteomes" id="UP000011115"/>
    </source>
</evidence>
<reference evidence="4" key="1">
    <citation type="journal article" date="2011" name="Nature">
        <title>Genome sequence and analysis of the tuber crop potato.</title>
        <authorList>
            <consortium name="The Potato Genome Sequencing Consortium"/>
        </authorList>
    </citation>
    <scope>NUCLEOTIDE SEQUENCE [LARGE SCALE GENOMIC DNA]</scope>
    <source>
        <strain evidence="4">cv. DM1-3 516 R44</strain>
    </source>
</reference>
<keyword evidence="1" id="KW-0812">Transmembrane</keyword>
<evidence type="ECO:0000256" key="1">
    <source>
        <dbReference type="SAM" id="Phobius"/>
    </source>
</evidence>
<dbReference type="Gene3D" id="1.10.510.10">
    <property type="entry name" value="Transferase(Phosphotransferase) domain 1"/>
    <property type="match status" value="1"/>
</dbReference>
<dbReference type="HOGENOM" id="CLU_000288_21_3_1"/>
<dbReference type="EnsemblPlants" id="PGSC0003DMT400067267">
    <property type="protein sequence ID" value="PGSC0003DMT400067267"/>
    <property type="gene ID" value="PGSC0003DMG400026156"/>
</dbReference>
<gene>
    <name evidence="3" type="primary">LOC102600979</name>
</gene>
<organism evidence="3 4">
    <name type="scientific">Solanum tuberosum</name>
    <name type="common">Potato</name>
    <dbReference type="NCBI Taxonomy" id="4113"/>
    <lineage>
        <taxon>Eukaryota</taxon>
        <taxon>Viridiplantae</taxon>
        <taxon>Streptophyta</taxon>
        <taxon>Embryophyta</taxon>
        <taxon>Tracheophyta</taxon>
        <taxon>Spermatophyta</taxon>
        <taxon>Magnoliopsida</taxon>
        <taxon>eudicotyledons</taxon>
        <taxon>Gunneridae</taxon>
        <taxon>Pentapetalae</taxon>
        <taxon>asterids</taxon>
        <taxon>lamiids</taxon>
        <taxon>Solanales</taxon>
        <taxon>Solanaceae</taxon>
        <taxon>Solanoideae</taxon>
        <taxon>Solaneae</taxon>
        <taxon>Solanum</taxon>
    </lineage>
</organism>
<dbReference type="Proteomes" id="UP000011115">
    <property type="component" value="Unassembled WGS sequence"/>
</dbReference>
<sequence>MSPEYVVYGQFSEKSDVFSFGVLLLEILSGERNSDFLMTEISASLLGWVRTLKTLINSAFFHFVFMFFIYGATHLNFFKAWNKWKEGKILELIDPSIRETCDNNKATRCIIVALLCVQEIPVDRPTMSDVSFMLSNETTPIPEPKEPAFRSSWQSQQLSDVSINEMTITLPAPR</sequence>
<evidence type="ECO:0000259" key="2">
    <source>
        <dbReference type="Pfam" id="PF07714"/>
    </source>
</evidence>
<dbReference type="SUPFAM" id="SSF56112">
    <property type="entry name" value="Protein kinase-like (PK-like)"/>
    <property type="match status" value="1"/>
</dbReference>
<dbReference type="InterPro" id="IPR001245">
    <property type="entry name" value="Ser-Thr/Tyr_kinase_cat_dom"/>
</dbReference>
<dbReference type="Pfam" id="PF07714">
    <property type="entry name" value="PK_Tyr_Ser-Thr"/>
    <property type="match status" value="1"/>
</dbReference>
<protein>
    <submittedName>
        <fullName evidence="3">S-locus-specific glycoprotein S6</fullName>
    </submittedName>
</protein>
<keyword evidence="1" id="KW-1133">Transmembrane helix</keyword>